<evidence type="ECO:0000313" key="16">
    <source>
        <dbReference type="EMBL" id="MCI4676946.1"/>
    </source>
</evidence>
<keyword evidence="14" id="KW-0732">Signal</keyword>
<dbReference type="InterPro" id="IPR036852">
    <property type="entry name" value="Peptidase_S8/S53_dom_sf"/>
</dbReference>
<evidence type="ECO:0000256" key="3">
    <source>
        <dbReference type="ARBA" id="ARBA00022475"/>
    </source>
</evidence>
<sequence length="454" mass="45689">MRGGRSLLDHSGAAVNVRPPRILAATAAVLLVAPHCAPSAFAVGPPAVDNTMLPAPAPPAPPEPTEQREPCTIGLPAGGNQPRSGQLNGVDLPAMWRLTRGAGQRVAVIDTGVQPHRRLPGVVAGGDYVSTGDGRQDCDGHGTIVAGIIAATPDPADRTGFSGVAPEATIIAIRQSSNTFGPLSEPSSRGFGDVTTLAMAVRTAADMGASVINISSVACTEGMLDDRILGAALSYAVDVKDAVVVAAAGNLGGSGQCPAQNTTAQPTVIASPAWYDDYVLTVASVAADGTPSPFSLNGPWVDVAAHGEDVVSLDRDGADTITTMPGTSGPMPISGTSYAAPVVSGVVALVRARYPRMPARQVMARIEATAHRPPRGRDSAVGSGVVDGRAALSDQPAEPPSPRPATPPPVSGAPRRPAPASGVVAAGAGLCLAGLVAAGSARLRRRGRDDVPGN</sequence>
<dbReference type="Proteomes" id="UP001139068">
    <property type="component" value="Unassembled WGS sequence"/>
</dbReference>
<feature type="chain" id="PRO_5045719878" evidence="14">
    <location>
        <begin position="43"/>
        <end position="454"/>
    </location>
</feature>
<feature type="region of interest" description="Disordered" evidence="12">
    <location>
        <begin position="390"/>
        <end position="421"/>
    </location>
</feature>
<feature type="compositionally biased region" description="Low complexity" evidence="12">
    <location>
        <begin position="412"/>
        <end position="421"/>
    </location>
</feature>
<dbReference type="NCBIfam" id="TIGR03921">
    <property type="entry name" value="T7SS_mycosin"/>
    <property type="match status" value="1"/>
</dbReference>
<evidence type="ECO:0000256" key="5">
    <source>
        <dbReference type="ARBA" id="ARBA00022692"/>
    </source>
</evidence>
<evidence type="ECO:0000259" key="15">
    <source>
        <dbReference type="Pfam" id="PF00082"/>
    </source>
</evidence>
<dbReference type="InterPro" id="IPR015500">
    <property type="entry name" value="Peptidase_S8_subtilisin-rel"/>
</dbReference>
<dbReference type="PANTHER" id="PTHR43806">
    <property type="entry name" value="PEPTIDASE S8"/>
    <property type="match status" value="1"/>
</dbReference>
<dbReference type="GO" id="GO:0008233">
    <property type="term" value="F:peptidase activity"/>
    <property type="evidence" value="ECO:0007669"/>
    <property type="project" value="UniProtKB-KW"/>
</dbReference>
<evidence type="ECO:0000256" key="14">
    <source>
        <dbReference type="SAM" id="SignalP"/>
    </source>
</evidence>
<dbReference type="InterPro" id="IPR023834">
    <property type="entry name" value="T7SS_pept_S8A_mycosin"/>
</dbReference>
<feature type="transmembrane region" description="Helical" evidence="13">
    <location>
        <begin position="418"/>
        <end position="438"/>
    </location>
</feature>
<keyword evidence="3" id="KW-1003">Cell membrane</keyword>
<dbReference type="PANTHER" id="PTHR43806:SF11">
    <property type="entry name" value="CEREVISIN-RELATED"/>
    <property type="match status" value="1"/>
</dbReference>
<gene>
    <name evidence="16" type="primary">mycP</name>
    <name evidence="16" type="ORF">K9U37_19450</name>
</gene>
<feature type="domain" description="Peptidase S8/S53" evidence="15">
    <location>
        <begin position="101"/>
        <end position="384"/>
    </location>
</feature>
<dbReference type="PROSITE" id="PS51892">
    <property type="entry name" value="SUBTILASE"/>
    <property type="match status" value="1"/>
</dbReference>
<dbReference type="EMBL" id="JAIVFL010000001">
    <property type="protein sequence ID" value="MCI4676946.1"/>
    <property type="molecule type" value="Genomic_DNA"/>
</dbReference>
<evidence type="ECO:0000256" key="6">
    <source>
        <dbReference type="ARBA" id="ARBA00022801"/>
    </source>
</evidence>
<evidence type="ECO:0000313" key="17">
    <source>
        <dbReference type="Proteomes" id="UP001139068"/>
    </source>
</evidence>
<evidence type="ECO:0000256" key="13">
    <source>
        <dbReference type="SAM" id="Phobius"/>
    </source>
</evidence>
<dbReference type="SUPFAM" id="SSF52743">
    <property type="entry name" value="Subtilisin-like"/>
    <property type="match status" value="1"/>
</dbReference>
<dbReference type="Pfam" id="PF00082">
    <property type="entry name" value="Peptidase_S8"/>
    <property type="match status" value="1"/>
</dbReference>
<keyword evidence="5 13" id="KW-0812">Transmembrane</keyword>
<feature type="compositionally biased region" description="Pro residues" evidence="12">
    <location>
        <begin position="397"/>
        <end position="411"/>
    </location>
</feature>
<reference evidence="16" key="1">
    <citation type="journal article" date="2022" name="ISME J.">
        <title>Identification of active gaseous-alkane degraders at natural gas seeps.</title>
        <authorList>
            <person name="Farhan Ul Haque M."/>
            <person name="Hernandez M."/>
            <person name="Crombie A.T."/>
            <person name="Murrell J.C."/>
        </authorList>
    </citation>
    <scope>NUCLEOTIDE SEQUENCE</scope>
    <source>
        <strain evidence="16">ANDR5</strain>
    </source>
</reference>
<evidence type="ECO:0000256" key="10">
    <source>
        <dbReference type="PROSITE-ProRule" id="PRU01240"/>
    </source>
</evidence>
<feature type="active site" description="Charge relay system" evidence="10">
    <location>
        <position position="110"/>
    </location>
</feature>
<evidence type="ECO:0000256" key="12">
    <source>
        <dbReference type="SAM" id="MobiDB-lite"/>
    </source>
</evidence>
<dbReference type="PRINTS" id="PR00723">
    <property type="entry name" value="SUBTILISIN"/>
</dbReference>
<keyword evidence="4 10" id="KW-0645">Protease</keyword>
<dbReference type="Gene3D" id="3.40.50.200">
    <property type="entry name" value="Peptidase S8/S53 domain"/>
    <property type="match status" value="1"/>
</dbReference>
<evidence type="ECO:0000256" key="11">
    <source>
        <dbReference type="RuleBase" id="RU003355"/>
    </source>
</evidence>
<dbReference type="InterPro" id="IPR050131">
    <property type="entry name" value="Peptidase_S8_subtilisin-like"/>
</dbReference>
<evidence type="ECO:0000256" key="2">
    <source>
        <dbReference type="ARBA" id="ARBA00011073"/>
    </source>
</evidence>
<feature type="signal peptide" evidence="14">
    <location>
        <begin position="1"/>
        <end position="42"/>
    </location>
</feature>
<keyword evidence="8 13" id="KW-1133">Transmembrane helix</keyword>
<comment type="caution">
    <text evidence="16">The sequence shown here is derived from an EMBL/GenBank/DDBJ whole genome shotgun (WGS) entry which is preliminary data.</text>
</comment>
<organism evidence="16 17">
    <name type="scientific">Candidatus Mycolicibacterium alkanivorans</name>
    <dbReference type="NCBI Taxonomy" id="2954114"/>
    <lineage>
        <taxon>Bacteria</taxon>
        <taxon>Bacillati</taxon>
        <taxon>Actinomycetota</taxon>
        <taxon>Actinomycetes</taxon>
        <taxon>Mycobacteriales</taxon>
        <taxon>Mycobacteriaceae</taxon>
        <taxon>Mycolicibacterium</taxon>
    </lineage>
</organism>
<feature type="active site" description="Charge relay system" evidence="10">
    <location>
        <position position="337"/>
    </location>
</feature>
<keyword evidence="9 13" id="KW-0472">Membrane</keyword>
<dbReference type="PROSITE" id="PS00136">
    <property type="entry name" value="SUBTILASE_ASP"/>
    <property type="match status" value="1"/>
</dbReference>
<name>A0ABS9Z0A1_9MYCO</name>
<keyword evidence="6 10" id="KW-0378">Hydrolase</keyword>
<dbReference type="InterPro" id="IPR023827">
    <property type="entry name" value="Peptidase_S8_Asp-AS"/>
</dbReference>
<keyword evidence="17" id="KW-1185">Reference proteome</keyword>
<proteinExistence type="inferred from homology"/>
<evidence type="ECO:0000256" key="9">
    <source>
        <dbReference type="ARBA" id="ARBA00023136"/>
    </source>
</evidence>
<accession>A0ABS9Z0A1</accession>
<evidence type="ECO:0000256" key="8">
    <source>
        <dbReference type="ARBA" id="ARBA00022989"/>
    </source>
</evidence>
<protein>
    <submittedName>
        <fullName evidence="16">Type VII secretion-associated serine protease mycosin</fullName>
    </submittedName>
</protein>
<evidence type="ECO:0000256" key="7">
    <source>
        <dbReference type="ARBA" id="ARBA00022825"/>
    </source>
</evidence>
<dbReference type="InterPro" id="IPR023828">
    <property type="entry name" value="Peptidase_S8_Ser-AS"/>
</dbReference>
<evidence type="ECO:0000256" key="4">
    <source>
        <dbReference type="ARBA" id="ARBA00022670"/>
    </source>
</evidence>
<dbReference type="PROSITE" id="PS00137">
    <property type="entry name" value="SUBTILASE_HIS"/>
    <property type="match status" value="1"/>
</dbReference>
<dbReference type="InterPro" id="IPR000209">
    <property type="entry name" value="Peptidase_S8/S53_dom"/>
</dbReference>
<dbReference type="InterPro" id="IPR022398">
    <property type="entry name" value="Peptidase_S8_His-AS"/>
</dbReference>
<dbReference type="PROSITE" id="PS00138">
    <property type="entry name" value="SUBTILASE_SER"/>
    <property type="match status" value="1"/>
</dbReference>
<evidence type="ECO:0000256" key="1">
    <source>
        <dbReference type="ARBA" id="ARBA00004162"/>
    </source>
</evidence>
<keyword evidence="7 10" id="KW-0720">Serine protease</keyword>
<feature type="active site" description="Charge relay system" evidence="10">
    <location>
        <position position="141"/>
    </location>
</feature>
<dbReference type="GO" id="GO:0006508">
    <property type="term" value="P:proteolysis"/>
    <property type="evidence" value="ECO:0007669"/>
    <property type="project" value="UniProtKB-KW"/>
</dbReference>
<comment type="similarity">
    <text evidence="2 10 11">Belongs to the peptidase S8 family.</text>
</comment>
<comment type="subcellular location">
    <subcellularLocation>
        <location evidence="1">Cell membrane</location>
        <topology evidence="1">Single-pass membrane protein</topology>
    </subcellularLocation>
</comment>